<proteinExistence type="predicted"/>
<sequence length="146" mass="15896">MTRRRLETSRGPPVNDAYLQSLLRLRATPTSSDSVEISQIEKKSMSPGGPQGILPVLVRGSSSGRSPPGVARLSPWKRVSFPPPDSGEQRLVDLALMYGATVVETTFSEWRIVKTRAFAPGTRCNQLVVTSNLGHLIKRSSIGNQP</sequence>
<evidence type="ECO:0000313" key="2">
    <source>
        <dbReference type="EMBL" id="CDZ98119.1"/>
    </source>
</evidence>
<accession>A0A0F7SKZ2</accession>
<evidence type="ECO:0000256" key="1">
    <source>
        <dbReference type="SAM" id="MobiDB-lite"/>
    </source>
</evidence>
<dbReference type="AlphaFoldDB" id="A0A0F7SKZ2"/>
<name>A0A0F7SKZ2_PHARH</name>
<reference evidence="2" key="1">
    <citation type="submission" date="2014-08" db="EMBL/GenBank/DDBJ databases">
        <authorList>
            <person name="Sharma Rahul"/>
            <person name="Thines Marco"/>
        </authorList>
    </citation>
    <scope>NUCLEOTIDE SEQUENCE</scope>
</reference>
<protein>
    <submittedName>
        <fullName evidence="2">Uncharacterized protein</fullName>
    </submittedName>
</protein>
<organism evidence="2">
    <name type="scientific">Phaffia rhodozyma</name>
    <name type="common">Yeast</name>
    <name type="synonym">Xanthophyllomyces dendrorhous</name>
    <dbReference type="NCBI Taxonomy" id="264483"/>
    <lineage>
        <taxon>Eukaryota</taxon>
        <taxon>Fungi</taxon>
        <taxon>Dikarya</taxon>
        <taxon>Basidiomycota</taxon>
        <taxon>Agaricomycotina</taxon>
        <taxon>Tremellomycetes</taxon>
        <taxon>Cystofilobasidiales</taxon>
        <taxon>Mrakiaceae</taxon>
        <taxon>Phaffia</taxon>
    </lineage>
</organism>
<feature type="region of interest" description="Disordered" evidence="1">
    <location>
        <begin position="29"/>
        <end position="52"/>
    </location>
</feature>
<dbReference type="EMBL" id="LN483316">
    <property type="protein sequence ID" value="CDZ98119.1"/>
    <property type="molecule type" value="Genomic_DNA"/>
</dbReference>